<name>A0A7S4PPG1_GUITH</name>
<proteinExistence type="predicted"/>
<evidence type="ECO:0008006" key="5">
    <source>
        <dbReference type="Google" id="ProtNLM"/>
    </source>
</evidence>
<sequence>MLLALTSSVMLLALQVKCDSMINVMAERTQLSTPAGLTKLSCTSCSREDCNFTRMSCRNSTYGEYFPSMNHFPLSIERLCHAGFYWCPSSAYFDRTVCAFCGIALHSWSHTDDPIVEHLRYNTACKLMESYNHKIDTLMSTILDGFPSNLIRPTVLRGAKANCVSLDDDEKQESLHQKIRNAPFLSALHAFYGSGSFVNANEIRIPSYQILHVQRKMEDQSRPCPIIRGYWWSQPGSGGSFRGLKLCNLFPSQCYKFKKAKDSAMKATVSVWGHPWMFQDCSILSAGEIAMICSHGGGAHIRKCKVGGIGGGEYEKASTGLYLMQDSQVLSWKTNFTHCTLFALRILHRGRIYCDTCSIRWTERGIGIEDAALVTLRSCELRQNSDSVFQAVSGAAQAKLHMIGCVILHASDIWFGRVRPGETIEREGVASSPSITYFTESISGPSYSENQKLKRPRVGSPFIPGKDIPIVTDEEREWAMRRPSDMAKGEMMK</sequence>
<dbReference type="InterPro" id="IPR051190">
    <property type="entry name" value="Baculoviral_IAP"/>
</dbReference>
<dbReference type="SMART" id="SM00238">
    <property type="entry name" value="BIR"/>
    <property type="match status" value="1"/>
</dbReference>
<feature type="signal peptide" evidence="3">
    <location>
        <begin position="1"/>
        <end position="20"/>
    </location>
</feature>
<evidence type="ECO:0000256" key="1">
    <source>
        <dbReference type="ARBA" id="ARBA00022723"/>
    </source>
</evidence>
<keyword evidence="2" id="KW-0862">Zinc</keyword>
<dbReference type="EMBL" id="HBKN01050951">
    <property type="protein sequence ID" value="CAE2341740.1"/>
    <property type="molecule type" value="Transcribed_RNA"/>
</dbReference>
<dbReference type="PANTHER" id="PTHR46771:SF5">
    <property type="entry name" value="DETERIN"/>
    <property type="match status" value="1"/>
</dbReference>
<dbReference type="Gene3D" id="1.10.1170.10">
    <property type="entry name" value="Inhibitor Of Apoptosis Protein (2mihbC-IAP-1), Chain A"/>
    <property type="match status" value="1"/>
</dbReference>
<dbReference type="AlphaFoldDB" id="A0A7S4PPG1"/>
<evidence type="ECO:0000313" key="4">
    <source>
        <dbReference type="EMBL" id="CAE2341740.1"/>
    </source>
</evidence>
<evidence type="ECO:0000256" key="3">
    <source>
        <dbReference type="SAM" id="SignalP"/>
    </source>
</evidence>
<dbReference type="SUPFAM" id="SSF57924">
    <property type="entry name" value="Inhibitor of apoptosis (IAP) repeat"/>
    <property type="match status" value="1"/>
</dbReference>
<organism evidence="4">
    <name type="scientific">Guillardia theta</name>
    <name type="common">Cryptophyte</name>
    <name type="synonym">Cryptomonas phi</name>
    <dbReference type="NCBI Taxonomy" id="55529"/>
    <lineage>
        <taxon>Eukaryota</taxon>
        <taxon>Cryptophyceae</taxon>
        <taxon>Pyrenomonadales</taxon>
        <taxon>Geminigeraceae</taxon>
        <taxon>Guillardia</taxon>
    </lineage>
</organism>
<gene>
    <name evidence="4" type="ORF">GTHE00462_LOCUS39736</name>
</gene>
<dbReference type="Pfam" id="PF00653">
    <property type="entry name" value="BIR"/>
    <property type="match status" value="1"/>
</dbReference>
<feature type="chain" id="PRO_5031154247" description="C2H2-type domain-containing protein" evidence="3">
    <location>
        <begin position="21"/>
        <end position="493"/>
    </location>
</feature>
<protein>
    <recommendedName>
        <fullName evidence="5">C2H2-type domain-containing protein</fullName>
    </recommendedName>
</protein>
<dbReference type="PROSITE" id="PS50143">
    <property type="entry name" value="BIR_REPEAT_2"/>
    <property type="match status" value="1"/>
</dbReference>
<keyword evidence="1" id="KW-0479">Metal-binding</keyword>
<keyword evidence="3" id="KW-0732">Signal</keyword>
<accession>A0A7S4PPG1</accession>
<reference evidence="4" key="1">
    <citation type="submission" date="2021-01" db="EMBL/GenBank/DDBJ databases">
        <authorList>
            <person name="Corre E."/>
            <person name="Pelletier E."/>
            <person name="Niang G."/>
            <person name="Scheremetjew M."/>
            <person name="Finn R."/>
            <person name="Kale V."/>
            <person name="Holt S."/>
            <person name="Cochrane G."/>
            <person name="Meng A."/>
            <person name="Brown T."/>
            <person name="Cohen L."/>
        </authorList>
    </citation>
    <scope>NUCLEOTIDE SEQUENCE</scope>
    <source>
        <strain evidence="4">CCMP 2712</strain>
    </source>
</reference>
<evidence type="ECO:0000256" key="2">
    <source>
        <dbReference type="ARBA" id="ARBA00022833"/>
    </source>
</evidence>
<dbReference type="GO" id="GO:0046872">
    <property type="term" value="F:metal ion binding"/>
    <property type="evidence" value="ECO:0007669"/>
    <property type="project" value="UniProtKB-KW"/>
</dbReference>
<dbReference type="InterPro" id="IPR001370">
    <property type="entry name" value="BIR_rpt"/>
</dbReference>
<dbReference type="PANTHER" id="PTHR46771">
    <property type="entry name" value="DETERIN"/>
    <property type="match status" value="1"/>
</dbReference>